<evidence type="ECO:0000313" key="2">
    <source>
        <dbReference type="EMBL" id="CAI2385336.1"/>
    </source>
</evidence>
<organism evidence="2 3">
    <name type="scientific">Euplotes crassus</name>
    <dbReference type="NCBI Taxonomy" id="5936"/>
    <lineage>
        <taxon>Eukaryota</taxon>
        <taxon>Sar</taxon>
        <taxon>Alveolata</taxon>
        <taxon>Ciliophora</taxon>
        <taxon>Intramacronucleata</taxon>
        <taxon>Spirotrichea</taxon>
        <taxon>Hypotrichia</taxon>
        <taxon>Euplotida</taxon>
        <taxon>Euplotidae</taxon>
        <taxon>Moneuplotes</taxon>
    </lineage>
</organism>
<protein>
    <submittedName>
        <fullName evidence="2">Uncharacterized protein</fullName>
    </submittedName>
</protein>
<dbReference type="Proteomes" id="UP001295684">
    <property type="component" value="Unassembled WGS sequence"/>
</dbReference>
<evidence type="ECO:0000313" key="3">
    <source>
        <dbReference type="Proteomes" id="UP001295684"/>
    </source>
</evidence>
<feature type="transmembrane region" description="Helical" evidence="1">
    <location>
        <begin position="6"/>
        <end position="26"/>
    </location>
</feature>
<keyword evidence="1" id="KW-1133">Transmembrane helix</keyword>
<keyword evidence="1" id="KW-0472">Membrane</keyword>
<gene>
    <name evidence="2" type="ORF">ECRASSUSDP1_LOCUS26893</name>
</gene>
<comment type="caution">
    <text evidence="2">The sequence shown here is derived from an EMBL/GenBank/DDBJ whole genome shotgun (WGS) entry which is preliminary data.</text>
</comment>
<reference evidence="2" key="1">
    <citation type="submission" date="2023-07" db="EMBL/GenBank/DDBJ databases">
        <authorList>
            <consortium name="AG Swart"/>
            <person name="Singh M."/>
            <person name="Singh A."/>
            <person name="Seah K."/>
            <person name="Emmerich C."/>
        </authorList>
    </citation>
    <scope>NUCLEOTIDE SEQUENCE</scope>
    <source>
        <strain evidence="2">DP1</strain>
    </source>
</reference>
<dbReference type="AlphaFoldDB" id="A0AAD1Y7D9"/>
<keyword evidence="3" id="KW-1185">Reference proteome</keyword>
<name>A0AAD1Y7D9_EUPCR</name>
<accession>A0AAD1Y7D9</accession>
<proteinExistence type="predicted"/>
<dbReference type="EMBL" id="CAMPGE010027726">
    <property type="protein sequence ID" value="CAI2385336.1"/>
    <property type="molecule type" value="Genomic_DNA"/>
</dbReference>
<keyword evidence="1" id="KW-0812">Transmembrane</keyword>
<sequence length="52" mass="5820">MSFAQALFIFFFSGALGGILVILFNVKQVGCFTHFSSELHHVIAHFSLLFKT</sequence>
<evidence type="ECO:0000256" key="1">
    <source>
        <dbReference type="SAM" id="Phobius"/>
    </source>
</evidence>